<organism evidence="1">
    <name type="scientific">Pithovirus LCPAC401</name>
    <dbReference type="NCBI Taxonomy" id="2506595"/>
    <lineage>
        <taxon>Viruses</taxon>
        <taxon>Pithoviruses</taxon>
    </lineage>
</organism>
<proteinExistence type="predicted"/>
<reference evidence="1" key="1">
    <citation type="journal article" date="2019" name="MBio">
        <title>Virus Genomes from Deep Sea Sediments Expand the Ocean Megavirome and Support Independent Origins of Viral Gigantism.</title>
        <authorList>
            <person name="Backstrom D."/>
            <person name="Yutin N."/>
            <person name="Jorgensen S.L."/>
            <person name="Dharamshi J."/>
            <person name="Homa F."/>
            <person name="Zaremba-Niedwiedzka K."/>
            <person name="Spang A."/>
            <person name="Wolf Y.I."/>
            <person name="Koonin E.V."/>
            <person name="Ettema T.J."/>
        </authorList>
    </citation>
    <scope>NUCLEOTIDE SEQUENCE</scope>
</reference>
<accession>A0A481ZB46</accession>
<dbReference type="EMBL" id="MK500577">
    <property type="protein sequence ID" value="QBK92370.1"/>
    <property type="molecule type" value="Genomic_DNA"/>
</dbReference>
<protein>
    <submittedName>
        <fullName evidence="1">Uncharacterized protein</fullName>
    </submittedName>
</protein>
<evidence type="ECO:0000313" key="1">
    <source>
        <dbReference type="EMBL" id="QBK92370.1"/>
    </source>
</evidence>
<gene>
    <name evidence="1" type="ORF">LCPAC401_00080</name>
</gene>
<name>A0A481ZB46_9VIRU</name>
<sequence length="170" mass="19333">MKRSASEDSISSNKKSRLEIEYAVDKNGSIRSLSTNSGLICFLCQNRSNLILSHPHYSGMKDIKIINGRYLYGLCTIGIGKPYLYKYLDTHTNITFALDKSKLEDYAEKVELNKWLALATHPLVLQYIRSVKPKDIKLVYTAKSKIYCFTSDGVTINIIIEKGDKFLQLN</sequence>